<keyword evidence="2" id="KW-0808">Transferase</keyword>
<proteinExistence type="predicted"/>
<dbReference type="RefSeq" id="WP_239721047.1">
    <property type="nucleotide sequence ID" value="NZ_CP092423.2"/>
</dbReference>
<dbReference type="InterPro" id="IPR008567">
    <property type="entry name" value="BKACE"/>
</dbReference>
<keyword evidence="6" id="KW-1185">Reference proteome</keyword>
<dbReference type="PANTHER" id="PTHR37418">
    <property type="entry name" value="3-KETO-5-AMINOHEXANOATE CLEAVAGE ENZYME-RELATED"/>
    <property type="match status" value="1"/>
</dbReference>
<sequence length="316" mass="34380">MPDPFAIERSPKVIVTVAPTGGMALKSETPNLPVTPDEIADDVVRCWNAGASVVAVHARRASDGEATCDPQVYRAINERIRSRCDIVINNSTGGGIHGDMIRPRDDGLWELIFEERIKGLEAGAEMCTLDSHTVAAKARGEKELVFATPPSRCRWLAEAMQQRGIKPEWEVFELSHILQDFTLLTSEGLDKPPYFVNMVLGAHRSFQGGLPYTPKILQMMVEHLPQGSIFNVSAIGAAQLPATTHALLLGGHVRVGLEDNLMYVHGVPATNVMLVERMVRIIRELGLEPATPAEARQMMGLAPQPATEPPAFAAPA</sequence>
<keyword evidence="4" id="KW-0862">Zinc</keyword>
<dbReference type="InterPro" id="IPR013785">
    <property type="entry name" value="Aldolase_TIM"/>
</dbReference>
<evidence type="ECO:0000256" key="2">
    <source>
        <dbReference type="ARBA" id="ARBA00022679"/>
    </source>
</evidence>
<evidence type="ECO:0000313" key="5">
    <source>
        <dbReference type="EMBL" id="ULP41601.1"/>
    </source>
</evidence>
<evidence type="ECO:0000313" key="6">
    <source>
        <dbReference type="Proteomes" id="UP001055171"/>
    </source>
</evidence>
<evidence type="ECO:0000256" key="3">
    <source>
        <dbReference type="ARBA" id="ARBA00022723"/>
    </source>
</evidence>
<protein>
    <submittedName>
        <fullName evidence="5">3-keto-5-aminohexanoate cleavage protein</fullName>
    </submittedName>
</protein>
<dbReference type="Proteomes" id="UP001055171">
    <property type="component" value="Chromosome"/>
</dbReference>
<dbReference type="EMBL" id="CP092423">
    <property type="protein sequence ID" value="ULP41601.1"/>
    <property type="molecule type" value="Genomic_DNA"/>
</dbReference>
<evidence type="ECO:0000256" key="4">
    <source>
        <dbReference type="ARBA" id="ARBA00022833"/>
    </source>
</evidence>
<accession>A0ABY3UPU0</accession>
<keyword evidence="3" id="KW-0479">Metal-binding</keyword>
<dbReference type="PANTHER" id="PTHR37418:SF2">
    <property type="entry name" value="3-KETO-5-AMINOHEXANOATE CLEAVAGE ENZYME"/>
    <property type="match status" value="1"/>
</dbReference>
<reference evidence="5" key="1">
    <citation type="submission" date="2022-08" db="EMBL/GenBank/DDBJ databases">
        <title>Complete genome sequence of 14 non-tuberculosis mycobacteria type-strains.</title>
        <authorList>
            <person name="Igarashi Y."/>
            <person name="Osugi A."/>
            <person name="Mitarai S."/>
        </authorList>
    </citation>
    <scope>NUCLEOTIDE SEQUENCE</scope>
    <source>
        <strain evidence="5">ATCC 51985</strain>
    </source>
</reference>
<comment type="cofactor">
    <cofactor evidence="1">
        <name>Zn(2+)</name>
        <dbReference type="ChEBI" id="CHEBI:29105"/>
    </cofactor>
</comment>
<organism evidence="5 6">
    <name type="scientific">Mycobacterium lentiflavum</name>
    <dbReference type="NCBI Taxonomy" id="141349"/>
    <lineage>
        <taxon>Bacteria</taxon>
        <taxon>Bacillati</taxon>
        <taxon>Actinomycetota</taxon>
        <taxon>Actinomycetes</taxon>
        <taxon>Mycobacteriales</taxon>
        <taxon>Mycobacteriaceae</taxon>
        <taxon>Mycobacterium</taxon>
        <taxon>Mycobacterium simiae complex</taxon>
    </lineage>
</organism>
<dbReference type="Gene3D" id="3.20.20.70">
    <property type="entry name" value="Aldolase class I"/>
    <property type="match status" value="1"/>
</dbReference>
<gene>
    <name evidence="5" type="ORF">MJO58_22580</name>
</gene>
<dbReference type="Pfam" id="PF05853">
    <property type="entry name" value="BKACE"/>
    <property type="match status" value="1"/>
</dbReference>
<name>A0ABY3UPU0_MYCLN</name>
<evidence type="ECO:0000256" key="1">
    <source>
        <dbReference type="ARBA" id="ARBA00001947"/>
    </source>
</evidence>